<accession>A0A2H9T3H0</accession>
<proteinExistence type="predicted"/>
<evidence type="ECO:0000313" key="1">
    <source>
        <dbReference type="EMBL" id="PJE77775.1"/>
    </source>
</evidence>
<name>A0A2H9T3H0_9ZZZZ</name>
<dbReference type="EMBL" id="NSIT01000380">
    <property type="protein sequence ID" value="PJE77775.1"/>
    <property type="molecule type" value="Genomic_DNA"/>
</dbReference>
<organism evidence="1">
    <name type="scientific">invertebrate metagenome</name>
    <dbReference type="NCBI Taxonomy" id="1711999"/>
    <lineage>
        <taxon>unclassified sequences</taxon>
        <taxon>metagenomes</taxon>
        <taxon>organismal metagenomes</taxon>
    </lineage>
</organism>
<dbReference type="AlphaFoldDB" id="A0A2H9T3H0"/>
<sequence length="68" mass="7709">MEPLNSRRTILYHSQHLFFSVFHAHPELSSLTTLHSFCDTPLGVTPLVNKEWSVVRGDNSVIVPYGTK</sequence>
<protein>
    <submittedName>
        <fullName evidence="1">Uncharacterized protein</fullName>
    </submittedName>
</protein>
<comment type="caution">
    <text evidence="1">The sequence shown here is derived from an EMBL/GenBank/DDBJ whole genome shotgun (WGS) entry which is preliminary data.</text>
</comment>
<gene>
    <name evidence="1" type="ORF">CI610_03297</name>
</gene>
<reference evidence="1" key="1">
    <citation type="journal article" date="2017" name="Appl. Environ. Microbiol.">
        <title>Molecular characterization of an Endozoicomonas-like organism causing infection in king scallop Pecten maximus L.</title>
        <authorList>
            <person name="Cano I."/>
            <person name="van Aerle R."/>
            <person name="Ross S."/>
            <person name="Verner-Jeffreys D.W."/>
            <person name="Paley R.K."/>
            <person name="Rimmer G."/>
            <person name="Ryder D."/>
            <person name="Hooper P."/>
            <person name="Stone D."/>
            <person name="Feist S.W."/>
        </authorList>
    </citation>
    <scope>NUCLEOTIDE SEQUENCE</scope>
</reference>